<evidence type="ECO:0000256" key="1">
    <source>
        <dbReference type="ARBA" id="ARBA00022884"/>
    </source>
</evidence>
<dbReference type="Proteomes" id="UP001165090">
    <property type="component" value="Unassembled WGS sequence"/>
</dbReference>
<feature type="region of interest" description="Disordered" evidence="3">
    <location>
        <begin position="1"/>
        <end position="137"/>
    </location>
</feature>
<feature type="domain" description="RRM" evidence="4">
    <location>
        <begin position="141"/>
        <end position="219"/>
    </location>
</feature>
<protein>
    <recommendedName>
        <fullName evidence="4">RRM domain-containing protein</fullName>
    </recommendedName>
</protein>
<evidence type="ECO:0000259" key="4">
    <source>
        <dbReference type="PROSITE" id="PS50102"/>
    </source>
</evidence>
<name>A0ABQ5S495_9CHLO</name>
<feature type="compositionally biased region" description="Basic residues" evidence="3">
    <location>
        <begin position="30"/>
        <end position="43"/>
    </location>
</feature>
<dbReference type="InterPro" id="IPR052462">
    <property type="entry name" value="SLIRP/GR-RBP-like"/>
</dbReference>
<feature type="compositionally biased region" description="Basic residues" evidence="3">
    <location>
        <begin position="96"/>
        <end position="120"/>
    </location>
</feature>
<gene>
    <name evidence="5" type="ORF">VaNZ11_007721</name>
</gene>
<evidence type="ECO:0000313" key="6">
    <source>
        <dbReference type="Proteomes" id="UP001165090"/>
    </source>
</evidence>
<feature type="compositionally biased region" description="Low complexity" evidence="3">
    <location>
        <begin position="57"/>
        <end position="67"/>
    </location>
</feature>
<dbReference type="EMBL" id="BSDZ01000019">
    <property type="protein sequence ID" value="GLI64449.1"/>
    <property type="molecule type" value="Genomic_DNA"/>
</dbReference>
<dbReference type="Pfam" id="PF00076">
    <property type="entry name" value="RRM_1"/>
    <property type="match status" value="1"/>
</dbReference>
<sequence>MTMLNDDPTTLILKGLEDARPARSLSPKRSPVRSPRRSPRRGPSRSPVRRDVRSRSRSPYRSPSRSRSPPKRARSQERDVRRRSLSRSRSRDRDFRRRSRSRSRDRRRSRSRSRDRRGRSRSPGVRYGMPPPGRTPPRVGTQLFVAGINFICNEQDLERKFSRYGRVKEARVVRNPISGESRGFAFVAMSSEIEAADAIRDMNDREWNGRRLLVQIARNPR</sequence>
<organism evidence="5 6">
    <name type="scientific">Volvox africanus</name>
    <dbReference type="NCBI Taxonomy" id="51714"/>
    <lineage>
        <taxon>Eukaryota</taxon>
        <taxon>Viridiplantae</taxon>
        <taxon>Chlorophyta</taxon>
        <taxon>core chlorophytes</taxon>
        <taxon>Chlorophyceae</taxon>
        <taxon>CS clade</taxon>
        <taxon>Chlamydomonadales</taxon>
        <taxon>Volvocaceae</taxon>
        <taxon>Volvox</taxon>
    </lineage>
</organism>
<accession>A0ABQ5S495</accession>
<evidence type="ECO:0000256" key="3">
    <source>
        <dbReference type="SAM" id="MobiDB-lite"/>
    </source>
</evidence>
<dbReference type="InterPro" id="IPR012677">
    <property type="entry name" value="Nucleotide-bd_a/b_plait_sf"/>
</dbReference>
<reference evidence="5 6" key="1">
    <citation type="journal article" date="2023" name="IScience">
        <title>Expanded male sex-determining region conserved during the evolution of homothallism in the green alga Volvox.</title>
        <authorList>
            <person name="Yamamoto K."/>
            <person name="Matsuzaki R."/>
            <person name="Mahakham W."/>
            <person name="Heman W."/>
            <person name="Sekimoto H."/>
            <person name="Kawachi M."/>
            <person name="Minakuchi Y."/>
            <person name="Toyoda A."/>
            <person name="Nozaki H."/>
        </authorList>
    </citation>
    <scope>NUCLEOTIDE SEQUENCE [LARGE SCALE GENOMIC DNA]</scope>
    <source>
        <strain evidence="5 6">NIES-4468</strain>
    </source>
</reference>
<dbReference type="PANTHER" id="PTHR48027">
    <property type="entry name" value="HETEROGENEOUS NUCLEAR RIBONUCLEOPROTEIN 87F-RELATED"/>
    <property type="match status" value="1"/>
</dbReference>
<comment type="caution">
    <text evidence="5">The sequence shown here is derived from an EMBL/GenBank/DDBJ whole genome shotgun (WGS) entry which is preliminary data.</text>
</comment>
<dbReference type="SUPFAM" id="SSF54928">
    <property type="entry name" value="RNA-binding domain, RBD"/>
    <property type="match status" value="1"/>
</dbReference>
<evidence type="ECO:0000256" key="2">
    <source>
        <dbReference type="PROSITE-ProRule" id="PRU00176"/>
    </source>
</evidence>
<dbReference type="Gene3D" id="3.30.70.330">
    <property type="match status" value="1"/>
</dbReference>
<keyword evidence="6" id="KW-1185">Reference proteome</keyword>
<proteinExistence type="predicted"/>
<dbReference type="InterPro" id="IPR035979">
    <property type="entry name" value="RBD_domain_sf"/>
</dbReference>
<evidence type="ECO:0000313" key="5">
    <source>
        <dbReference type="EMBL" id="GLI64449.1"/>
    </source>
</evidence>
<dbReference type="SMART" id="SM00360">
    <property type="entry name" value="RRM"/>
    <property type="match status" value="1"/>
</dbReference>
<keyword evidence="1 2" id="KW-0694">RNA-binding</keyword>
<dbReference type="InterPro" id="IPR000504">
    <property type="entry name" value="RRM_dom"/>
</dbReference>
<dbReference type="PROSITE" id="PS50102">
    <property type="entry name" value="RRM"/>
    <property type="match status" value="1"/>
</dbReference>